<evidence type="ECO:0000256" key="1">
    <source>
        <dbReference type="ARBA" id="ARBA00004167"/>
    </source>
</evidence>
<dbReference type="InParanoid" id="A0A1Y1UUX8"/>
<sequence>MPGGVSLPAYLSGSSSSPPRSPHPAPPSGFSSFFAPNPSHTSGPSRHRVFRPTRRDILLCLLTLFLSYLLFHPSDHSLPPRRNSRPKPSASDISTSGSLKTGEDGRIGFADRLSGVTKWGSLFSGGGGSGSGEAYDHDDESSLSCAVGSLAHEKTFGESVQTHGFIKAPALGDGDAEDEGEDSSDAVVADGDGEDDENDTLDGSATVLKGFQPGWTLVDKLYLYNGSFYVVTDDREQWPELRLMTSTGLPANGDPGNEEAREPKGNEILFITPAHAAKLWGHRVYQMDGTTWLFNDGQFIDHYYHFVAELLMGTWRTYCSLDPDITAAGETSLPPPKRIWFLHQAVNEWRDRPRFNSLVLFALFPSVSILYPEDFADMAVMTASTRPKAFVFERALLADRSAAFRGQWTAPTSRTVASALQVGKTSRWWWEPIRRQILRYSGVSEDVIARNLEGYGSIDPAMLGAVNTHGVAVGDSGIKAGLSIGAGLDTVEPLAPPGTYTPIVTYISRQKSRRHLTPESHDNLVSALQRRAQKANFELIIVEAEHMTKEEQVALAARTTIMLGVHGNGLTHLVWMPATPRSAVIEMFFKGGFARDYQWTAHALGIRHFAFQHDQFFTAPNLPNVDYPEGFQGEQITVDGEKVADVIEARLAGRL</sequence>
<keyword evidence="5" id="KW-1133">Transmembrane helix</keyword>
<evidence type="ECO:0000256" key="2">
    <source>
        <dbReference type="ARBA" id="ARBA00022676"/>
    </source>
</evidence>
<evidence type="ECO:0000313" key="10">
    <source>
        <dbReference type="EMBL" id="ORX41015.1"/>
    </source>
</evidence>
<dbReference type="EMBL" id="NBSH01000001">
    <property type="protein sequence ID" value="ORX41015.1"/>
    <property type="molecule type" value="Genomic_DNA"/>
</dbReference>
<protein>
    <recommendedName>
        <fullName evidence="9">Glycosyltransferase 61 catalytic domain-containing protein</fullName>
    </recommendedName>
</protein>
<dbReference type="AlphaFoldDB" id="A0A1Y1UUX8"/>
<evidence type="ECO:0000256" key="7">
    <source>
        <dbReference type="ARBA" id="ARBA00023180"/>
    </source>
</evidence>
<dbReference type="InterPro" id="IPR049625">
    <property type="entry name" value="Glyco_transf_61_cat"/>
</dbReference>
<comment type="subcellular location">
    <subcellularLocation>
        <location evidence="1">Membrane</location>
        <topology evidence="1">Single-pass membrane protein</topology>
    </subcellularLocation>
</comment>
<feature type="domain" description="Glycosyltransferase 61 catalytic" evidence="9">
    <location>
        <begin position="414"/>
        <end position="578"/>
    </location>
</feature>
<keyword evidence="7" id="KW-0325">Glycoprotein</keyword>
<dbReference type="PANTHER" id="PTHR20961:SF38">
    <property type="entry name" value="PROTEIN O-LINKED-MANNOSE BETA-1,4-N-ACETYLGLUCOSAMINYLTRANSFERASE 2"/>
    <property type="match status" value="1"/>
</dbReference>
<dbReference type="RefSeq" id="XP_021874694.1">
    <property type="nucleotide sequence ID" value="XM_022017366.1"/>
</dbReference>
<keyword evidence="11" id="KW-1185">Reference proteome</keyword>
<feature type="compositionally biased region" description="Low complexity" evidence="8">
    <location>
        <begin position="1"/>
        <end position="18"/>
    </location>
</feature>
<feature type="region of interest" description="Disordered" evidence="8">
    <location>
        <begin position="168"/>
        <end position="202"/>
    </location>
</feature>
<feature type="compositionally biased region" description="Acidic residues" evidence="8">
    <location>
        <begin position="191"/>
        <end position="200"/>
    </location>
</feature>
<proteinExistence type="predicted"/>
<evidence type="ECO:0000256" key="5">
    <source>
        <dbReference type="ARBA" id="ARBA00022989"/>
    </source>
</evidence>
<dbReference type="GO" id="GO:0016020">
    <property type="term" value="C:membrane"/>
    <property type="evidence" value="ECO:0007669"/>
    <property type="project" value="UniProtKB-SubCell"/>
</dbReference>
<reference evidence="10 11" key="1">
    <citation type="submission" date="2017-03" db="EMBL/GenBank/DDBJ databases">
        <title>Widespread Adenine N6-methylation of Active Genes in Fungi.</title>
        <authorList>
            <consortium name="DOE Joint Genome Institute"/>
            <person name="Mondo S.J."/>
            <person name="Dannebaum R.O."/>
            <person name="Kuo R.C."/>
            <person name="Louie K.B."/>
            <person name="Bewick A.J."/>
            <person name="Labutti K."/>
            <person name="Haridas S."/>
            <person name="Kuo A."/>
            <person name="Salamov A."/>
            <person name="Ahrendt S.R."/>
            <person name="Lau R."/>
            <person name="Bowen B.P."/>
            <person name="Lipzen A."/>
            <person name="Sullivan W."/>
            <person name="Andreopoulos W.B."/>
            <person name="Clum A."/>
            <person name="Lindquist E."/>
            <person name="Daum C."/>
            <person name="Northen T.R."/>
            <person name="Ramamoorthy G."/>
            <person name="Schmitz R.J."/>
            <person name="Gryganskyi A."/>
            <person name="Culley D."/>
            <person name="Magnuson J."/>
            <person name="James T.Y."/>
            <person name="O'Malley M.A."/>
            <person name="Stajich J.E."/>
            <person name="Spatafora J.W."/>
            <person name="Visel A."/>
            <person name="Grigoriev I.V."/>
        </authorList>
    </citation>
    <scope>NUCLEOTIDE SEQUENCE [LARGE SCALE GENOMIC DNA]</scope>
    <source>
        <strain evidence="10 11">NRRL Y-17943</strain>
    </source>
</reference>
<evidence type="ECO:0000256" key="8">
    <source>
        <dbReference type="SAM" id="MobiDB-lite"/>
    </source>
</evidence>
<dbReference type="OrthoDB" id="529273at2759"/>
<feature type="region of interest" description="Disordered" evidence="8">
    <location>
        <begin position="76"/>
        <end position="106"/>
    </location>
</feature>
<evidence type="ECO:0000256" key="4">
    <source>
        <dbReference type="ARBA" id="ARBA00022692"/>
    </source>
</evidence>
<keyword evidence="2" id="KW-0328">Glycosyltransferase</keyword>
<accession>A0A1Y1UUX8</accession>
<organism evidence="10 11">
    <name type="scientific">Kockovaella imperatae</name>
    <dbReference type="NCBI Taxonomy" id="4999"/>
    <lineage>
        <taxon>Eukaryota</taxon>
        <taxon>Fungi</taxon>
        <taxon>Dikarya</taxon>
        <taxon>Basidiomycota</taxon>
        <taxon>Agaricomycotina</taxon>
        <taxon>Tremellomycetes</taxon>
        <taxon>Tremellales</taxon>
        <taxon>Cuniculitremaceae</taxon>
        <taxon>Kockovaella</taxon>
    </lineage>
</organism>
<evidence type="ECO:0000256" key="6">
    <source>
        <dbReference type="ARBA" id="ARBA00023136"/>
    </source>
</evidence>
<dbReference type="Pfam" id="PF04577">
    <property type="entry name" value="Glyco_transf_61"/>
    <property type="match status" value="1"/>
</dbReference>
<dbReference type="STRING" id="4999.A0A1Y1UUX8"/>
<feature type="region of interest" description="Disordered" evidence="8">
    <location>
        <begin position="1"/>
        <end position="48"/>
    </location>
</feature>
<evidence type="ECO:0000256" key="3">
    <source>
        <dbReference type="ARBA" id="ARBA00022679"/>
    </source>
</evidence>
<feature type="compositionally biased region" description="Acidic residues" evidence="8">
    <location>
        <begin position="174"/>
        <end position="184"/>
    </location>
</feature>
<keyword evidence="4" id="KW-0812">Transmembrane</keyword>
<dbReference type="InterPro" id="IPR007657">
    <property type="entry name" value="Glycosyltransferase_61"/>
</dbReference>
<comment type="caution">
    <text evidence="10">The sequence shown here is derived from an EMBL/GenBank/DDBJ whole genome shotgun (WGS) entry which is preliminary data.</text>
</comment>
<dbReference type="GO" id="GO:0005783">
    <property type="term" value="C:endoplasmic reticulum"/>
    <property type="evidence" value="ECO:0007669"/>
    <property type="project" value="TreeGrafter"/>
</dbReference>
<dbReference type="GO" id="GO:0035269">
    <property type="term" value="P:protein O-linked glycosylation via mannose"/>
    <property type="evidence" value="ECO:0007669"/>
    <property type="project" value="TreeGrafter"/>
</dbReference>
<keyword evidence="3" id="KW-0808">Transferase</keyword>
<evidence type="ECO:0000313" key="11">
    <source>
        <dbReference type="Proteomes" id="UP000193218"/>
    </source>
</evidence>
<gene>
    <name evidence="10" type="ORF">BD324DRAFT_640712</name>
</gene>
<name>A0A1Y1UUX8_9TREE</name>
<dbReference type="GeneID" id="33559175"/>
<dbReference type="Proteomes" id="UP000193218">
    <property type="component" value="Unassembled WGS sequence"/>
</dbReference>
<dbReference type="GO" id="GO:0097363">
    <property type="term" value="F:protein O-acetylglucosaminyltransferase activity"/>
    <property type="evidence" value="ECO:0007669"/>
    <property type="project" value="TreeGrafter"/>
</dbReference>
<evidence type="ECO:0000259" key="9">
    <source>
        <dbReference type="Pfam" id="PF04577"/>
    </source>
</evidence>
<dbReference type="PANTHER" id="PTHR20961">
    <property type="entry name" value="GLYCOSYLTRANSFERASE"/>
    <property type="match status" value="1"/>
</dbReference>
<keyword evidence="6" id="KW-0472">Membrane</keyword>